<dbReference type="GeneID" id="8856809"/>
<reference evidence="1 2" key="1">
    <citation type="journal article" date="2010" name="Cell">
        <title>The genome of Naegleria gruberi illuminates early eukaryotic versatility.</title>
        <authorList>
            <person name="Fritz-Laylin L.K."/>
            <person name="Prochnik S.E."/>
            <person name="Ginger M.L."/>
            <person name="Dacks J.B."/>
            <person name="Carpenter M.L."/>
            <person name="Field M.C."/>
            <person name="Kuo A."/>
            <person name="Paredez A."/>
            <person name="Chapman J."/>
            <person name="Pham J."/>
            <person name="Shu S."/>
            <person name="Neupane R."/>
            <person name="Cipriano M."/>
            <person name="Mancuso J."/>
            <person name="Tu H."/>
            <person name="Salamov A."/>
            <person name="Lindquist E."/>
            <person name="Shapiro H."/>
            <person name="Lucas S."/>
            <person name="Grigoriev I.V."/>
            <person name="Cande W.Z."/>
            <person name="Fulton C."/>
            <person name="Rokhsar D.S."/>
            <person name="Dawson S.C."/>
        </authorList>
    </citation>
    <scope>NUCLEOTIDE SEQUENCE [LARGE SCALE GENOMIC DNA]</scope>
    <source>
        <strain evidence="1 2">NEG-M</strain>
    </source>
</reference>
<accession>D2W165</accession>
<dbReference type="KEGG" id="ngr:NAEGRDRAFT_75105"/>
<dbReference type="RefSeq" id="XP_002669870.1">
    <property type="nucleotide sequence ID" value="XM_002669824.1"/>
</dbReference>
<keyword evidence="2" id="KW-1185">Reference proteome</keyword>
<dbReference type="InParanoid" id="D2W165"/>
<proteinExistence type="predicted"/>
<dbReference type="Proteomes" id="UP000006671">
    <property type="component" value="Unassembled WGS sequence"/>
</dbReference>
<evidence type="ECO:0000313" key="2">
    <source>
        <dbReference type="Proteomes" id="UP000006671"/>
    </source>
</evidence>
<evidence type="ECO:0000313" key="1">
    <source>
        <dbReference type="EMBL" id="EFC37126.1"/>
    </source>
</evidence>
<organism evidence="2">
    <name type="scientific">Naegleria gruberi</name>
    <name type="common">Amoeba</name>
    <dbReference type="NCBI Taxonomy" id="5762"/>
    <lineage>
        <taxon>Eukaryota</taxon>
        <taxon>Discoba</taxon>
        <taxon>Heterolobosea</taxon>
        <taxon>Tetramitia</taxon>
        <taxon>Eutetramitia</taxon>
        <taxon>Vahlkampfiidae</taxon>
        <taxon>Naegleria</taxon>
    </lineage>
</organism>
<protein>
    <submittedName>
        <fullName evidence="1">Predicted protein</fullName>
    </submittedName>
</protein>
<dbReference type="AlphaFoldDB" id="D2W165"/>
<dbReference type="EMBL" id="GG738921">
    <property type="protein sequence ID" value="EFC37126.1"/>
    <property type="molecule type" value="Genomic_DNA"/>
</dbReference>
<gene>
    <name evidence="1" type="ORF">NAEGRDRAFT_75105</name>
</gene>
<name>D2W165_NAEGR</name>
<sequence length="179" mass="20134">MYSKFSIVQFTTLSYIQPSHQDSNCLCMDVSSSNNSAKNPLSIGHNHVELMPKKRGRPIKNEPKSNTQMVITSTESLLCRSMSNRQTNVTKRQHRDSTCWERRVKPKPATVTSPSSSMDMHTCISNTPSMLNSHTYNYSQPATSIHVESEELPASPHGTVQISKKRIIRSSISIKELLN</sequence>
<dbReference type="VEuPathDB" id="AmoebaDB:NAEGRDRAFT_75105"/>